<dbReference type="Proteomes" id="UP000001514">
    <property type="component" value="Unassembled WGS sequence"/>
</dbReference>
<proteinExistence type="predicted"/>
<sequence>MPSWDVISCNSVAAIHAQSKGSCDAAKFLFDSMLERNVFSWNTLILAFGSSERAVEANRAFERIPHRDLITWSSIVAANAENSQMDRAEELFASMPEWDVYSYNAMLS</sequence>
<evidence type="ECO:0000313" key="4">
    <source>
        <dbReference type="Proteomes" id="UP000001514"/>
    </source>
</evidence>
<organism evidence="4">
    <name type="scientific">Selaginella moellendorffii</name>
    <name type="common">Spikemoss</name>
    <dbReference type="NCBI Taxonomy" id="88036"/>
    <lineage>
        <taxon>Eukaryota</taxon>
        <taxon>Viridiplantae</taxon>
        <taxon>Streptophyta</taxon>
        <taxon>Embryophyta</taxon>
        <taxon>Tracheophyta</taxon>
        <taxon>Lycopodiopsida</taxon>
        <taxon>Selaginellales</taxon>
        <taxon>Selaginellaceae</taxon>
        <taxon>Selaginella</taxon>
    </lineage>
</organism>
<dbReference type="InterPro" id="IPR002885">
    <property type="entry name" value="PPR_rpt"/>
</dbReference>
<dbReference type="KEGG" id="smo:SELMODRAFT_101593"/>
<dbReference type="GO" id="GO:0003723">
    <property type="term" value="F:RNA binding"/>
    <property type="evidence" value="ECO:0007669"/>
    <property type="project" value="InterPro"/>
</dbReference>
<dbReference type="Gene3D" id="1.25.40.10">
    <property type="entry name" value="Tetratricopeptide repeat domain"/>
    <property type="match status" value="1"/>
</dbReference>
<dbReference type="Pfam" id="PF01535">
    <property type="entry name" value="PPR"/>
    <property type="match status" value="2"/>
</dbReference>
<feature type="repeat" description="PPR" evidence="2">
    <location>
        <begin position="68"/>
        <end position="102"/>
    </location>
</feature>
<dbReference type="HOGENOM" id="CLU_154100_1_0_1"/>
<gene>
    <name evidence="3" type="ORF">SELMODRAFT_101593</name>
</gene>
<name>D8RUK0_SELML</name>
<dbReference type="OMA" id="HNIFEKI"/>
<feature type="non-terminal residue" evidence="3">
    <location>
        <position position="108"/>
    </location>
</feature>
<dbReference type="AlphaFoldDB" id="D8RUK0"/>
<dbReference type="PROSITE" id="PS51375">
    <property type="entry name" value="PPR"/>
    <property type="match status" value="1"/>
</dbReference>
<evidence type="ECO:0000256" key="1">
    <source>
        <dbReference type="ARBA" id="ARBA00022737"/>
    </source>
</evidence>
<dbReference type="InterPro" id="IPR046960">
    <property type="entry name" value="PPR_At4g14850-like_plant"/>
</dbReference>
<dbReference type="PANTHER" id="PTHR47926">
    <property type="entry name" value="PENTATRICOPEPTIDE REPEAT-CONTAINING PROTEIN"/>
    <property type="match status" value="1"/>
</dbReference>
<dbReference type="GO" id="GO:0009451">
    <property type="term" value="P:RNA modification"/>
    <property type="evidence" value="ECO:0007669"/>
    <property type="project" value="InterPro"/>
</dbReference>
<keyword evidence="4" id="KW-1185">Reference proteome</keyword>
<accession>D8RUK0</accession>
<evidence type="ECO:0008006" key="5">
    <source>
        <dbReference type="Google" id="ProtNLM"/>
    </source>
</evidence>
<dbReference type="eggNOG" id="KOG4197">
    <property type="taxonomic scope" value="Eukaryota"/>
</dbReference>
<dbReference type="Gramene" id="EFJ24047">
    <property type="protein sequence ID" value="EFJ24047"/>
    <property type="gene ID" value="SELMODRAFT_101593"/>
</dbReference>
<dbReference type="PANTHER" id="PTHR47926:SF382">
    <property type="entry name" value="PENTACOTRIPEPTIDE-REPEAT REGION OF PRORP DOMAIN-CONTAINING PROTEIN"/>
    <property type="match status" value="1"/>
</dbReference>
<protein>
    <recommendedName>
        <fullName evidence="5">Pentacotripeptide-repeat region of PRORP domain-containing protein</fullName>
    </recommendedName>
</protein>
<evidence type="ECO:0000256" key="2">
    <source>
        <dbReference type="PROSITE-ProRule" id="PRU00708"/>
    </source>
</evidence>
<dbReference type="InterPro" id="IPR011990">
    <property type="entry name" value="TPR-like_helical_dom_sf"/>
</dbReference>
<dbReference type="EMBL" id="GL377590">
    <property type="protein sequence ID" value="EFJ24047.1"/>
    <property type="molecule type" value="Genomic_DNA"/>
</dbReference>
<keyword evidence="1" id="KW-0677">Repeat</keyword>
<evidence type="ECO:0000313" key="3">
    <source>
        <dbReference type="EMBL" id="EFJ24047.1"/>
    </source>
</evidence>
<dbReference type="InParanoid" id="D8RUK0"/>
<reference evidence="3 4" key="1">
    <citation type="journal article" date="2011" name="Science">
        <title>The Selaginella genome identifies genetic changes associated with the evolution of vascular plants.</title>
        <authorList>
            <person name="Banks J.A."/>
            <person name="Nishiyama T."/>
            <person name="Hasebe M."/>
            <person name="Bowman J.L."/>
            <person name="Gribskov M."/>
            <person name="dePamphilis C."/>
            <person name="Albert V.A."/>
            <person name="Aono N."/>
            <person name="Aoyama T."/>
            <person name="Ambrose B.A."/>
            <person name="Ashton N.W."/>
            <person name="Axtell M.J."/>
            <person name="Barker E."/>
            <person name="Barker M.S."/>
            <person name="Bennetzen J.L."/>
            <person name="Bonawitz N.D."/>
            <person name="Chapple C."/>
            <person name="Cheng C."/>
            <person name="Correa L.G."/>
            <person name="Dacre M."/>
            <person name="DeBarry J."/>
            <person name="Dreyer I."/>
            <person name="Elias M."/>
            <person name="Engstrom E.M."/>
            <person name="Estelle M."/>
            <person name="Feng L."/>
            <person name="Finet C."/>
            <person name="Floyd S.K."/>
            <person name="Frommer W.B."/>
            <person name="Fujita T."/>
            <person name="Gramzow L."/>
            <person name="Gutensohn M."/>
            <person name="Harholt J."/>
            <person name="Hattori M."/>
            <person name="Heyl A."/>
            <person name="Hirai T."/>
            <person name="Hiwatashi Y."/>
            <person name="Ishikawa M."/>
            <person name="Iwata M."/>
            <person name="Karol K.G."/>
            <person name="Koehler B."/>
            <person name="Kolukisaoglu U."/>
            <person name="Kubo M."/>
            <person name="Kurata T."/>
            <person name="Lalonde S."/>
            <person name="Li K."/>
            <person name="Li Y."/>
            <person name="Litt A."/>
            <person name="Lyons E."/>
            <person name="Manning G."/>
            <person name="Maruyama T."/>
            <person name="Michael T.P."/>
            <person name="Mikami K."/>
            <person name="Miyazaki S."/>
            <person name="Morinaga S."/>
            <person name="Murata T."/>
            <person name="Mueller-Roeber B."/>
            <person name="Nelson D.R."/>
            <person name="Obara M."/>
            <person name="Oguri Y."/>
            <person name="Olmstead R.G."/>
            <person name="Onodera N."/>
            <person name="Petersen B.L."/>
            <person name="Pils B."/>
            <person name="Prigge M."/>
            <person name="Rensing S.A."/>
            <person name="Riano-Pachon D.M."/>
            <person name="Roberts A.W."/>
            <person name="Sato Y."/>
            <person name="Scheller H.V."/>
            <person name="Schulz B."/>
            <person name="Schulz C."/>
            <person name="Shakirov E.V."/>
            <person name="Shibagaki N."/>
            <person name="Shinohara N."/>
            <person name="Shippen D.E."/>
            <person name="Soerensen I."/>
            <person name="Sotooka R."/>
            <person name="Sugimoto N."/>
            <person name="Sugita M."/>
            <person name="Sumikawa N."/>
            <person name="Tanurdzic M."/>
            <person name="Theissen G."/>
            <person name="Ulvskov P."/>
            <person name="Wakazuki S."/>
            <person name="Weng J.K."/>
            <person name="Willats W.W."/>
            <person name="Wipf D."/>
            <person name="Wolf P.G."/>
            <person name="Yang L."/>
            <person name="Zimmer A.D."/>
            <person name="Zhu Q."/>
            <person name="Mitros T."/>
            <person name="Hellsten U."/>
            <person name="Loque D."/>
            <person name="Otillar R."/>
            <person name="Salamov A."/>
            <person name="Schmutz J."/>
            <person name="Shapiro H."/>
            <person name="Lindquist E."/>
            <person name="Lucas S."/>
            <person name="Rokhsar D."/>
            <person name="Grigoriev I.V."/>
        </authorList>
    </citation>
    <scope>NUCLEOTIDE SEQUENCE [LARGE SCALE GENOMIC DNA]</scope>
</reference>